<proteinExistence type="predicted"/>
<feature type="chain" id="PRO_5046823673" evidence="3">
    <location>
        <begin position="27"/>
        <end position="332"/>
    </location>
</feature>
<comment type="caution">
    <text evidence="4">The sequence shown here is derived from an EMBL/GenBank/DDBJ whole genome shotgun (WGS) entry which is preliminary data.</text>
</comment>
<feature type="signal peptide" evidence="3">
    <location>
        <begin position="1"/>
        <end position="26"/>
    </location>
</feature>
<feature type="transmembrane region" description="Helical" evidence="2">
    <location>
        <begin position="290"/>
        <end position="313"/>
    </location>
</feature>
<feature type="compositionally biased region" description="Low complexity" evidence="1">
    <location>
        <begin position="30"/>
        <end position="46"/>
    </location>
</feature>
<keyword evidence="2" id="KW-0812">Transmembrane</keyword>
<feature type="compositionally biased region" description="Acidic residues" evidence="1">
    <location>
        <begin position="60"/>
        <end position="77"/>
    </location>
</feature>
<organism evidence="4 5">
    <name type="scientific">Mycolicibacterium austroafricanum</name>
    <name type="common">Mycobacterium austroafricanum</name>
    <dbReference type="NCBI Taxonomy" id="39687"/>
    <lineage>
        <taxon>Bacteria</taxon>
        <taxon>Bacillati</taxon>
        <taxon>Actinomycetota</taxon>
        <taxon>Actinomycetes</taxon>
        <taxon>Mycobacteriales</taxon>
        <taxon>Mycobacteriaceae</taxon>
        <taxon>Mycolicibacterium</taxon>
    </lineage>
</organism>
<evidence type="ECO:0000256" key="3">
    <source>
        <dbReference type="SAM" id="SignalP"/>
    </source>
</evidence>
<feature type="compositionally biased region" description="Gly residues" evidence="1">
    <location>
        <begin position="47"/>
        <end position="59"/>
    </location>
</feature>
<feature type="region of interest" description="Disordered" evidence="1">
    <location>
        <begin position="30"/>
        <end position="113"/>
    </location>
</feature>
<keyword evidence="3" id="KW-0732">Signal</keyword>
<evidence type="ECO:0000256" key="1">
    <source>
        <dbReference type="SAM" id="MobiDB-lite"/>
    </source>
</evidence>
<keyword evidence="5" id="KW-1185">Reference proteome</keyword>
<dbReference type="RefSeq" id="WP_105388551.1">
    <property type="nucleotide sequence ID" value="NZ_CP070380.1"/>
</dbReference>
<evidence type="ECO:0000256" key="2">
    <source>
        <dbReference type="SAM" id="Phobius"/>
    </source>
</evidence>
<evidence type="ECO:0000313" key="5">
    <source>
        <dbReference type="Proteomes" id="UP001172687"/>
    </source>
</evidence>
<name>A0ABT8HEV1_MYCAO</name>
<keyword evidence="2" id="KW-1133">Transmembrane helix</keyword>
<dbReference type="Proteomes" id="UP001172687">
    <property type="component" value="Unassembled WGS sequence"/>
</dbReference>
<reference evidence="4" key="1">
    <citation type="submission" date="2023-07" db="EMBL/GenBank/DDBJ databases">
        <title>Degradation of tert-butanol by M. austroafricanum TBA100.</title>
        <authorList>
            <person name="Helbich S."/>
            <person name="Vainshtein Y."/>
        </authorList>
    </citation>
    <scope>NUCLEOTIDE SEQUENCE</scope>
    <source>
        <strain evidence="4">TBA100</strain>
    </source>
</reference>
<protein>
    <submittedName>
        <fullName evidence="4">Uncharacterized protein</fullName>
    </submittedName>
</protein>
<dbReference type="EMBL" id="JAUHTC010000054">
    <property type="protein sequence ID" value="MDN4519295.1"/>
    <property type="molecule type" value="Genomic_DNA"/>
</dbReference>
<evidence type="ECO:0000313" key="4">
    <source>
        <dbReference type="EMBL" id="MDN4519295.1"/>
    </source>
</evidence>
<feature type="region of interest" description="Disordered" evidence="1">
    <location>
        <begin position="213"/>
        <end position="233"/>
    </location>
</feature>
<sequence length="332" mass="32626">MVGPALRALAVAGVLIVAGVSGGVAAVPALAQPTDTDGSGQTSDDPAGGGSEDAGGGGDTTDDPVDSGDPSEEPDEPEPSREPAPDQGGSGDYGGTDDPATESPAPTLRESPFENSITLPFIRLPSAGEIPMGSWPTVSTFYTTVEIPVPTLGEFLEALQIVPSPAPPPGPAIRTQEEAPVADATTGATGGGGGGSVAEPVIFRAPLVTVPRAGTIAGKPPRTMPGKPGAASPNGVTAPGVAGVATPVIRGSVPSTPGVTALPPASPTGGQFVRLGGNPRGVTNPTLAEIAAVALPGLAGLIFLTFSGGVIGYRQANSTRFVRTAGAERFLP</sequence>
<gene>
    <name evidence="4" type="ORF">QYF68_15940</name>
</gene>
<keyword evidence="2" id="KW-0472">Membrane</keyword>
<accession>A0ABT8HEV1</accession>